<dbReference type="EMBL" id="BTSX01000006">
    <property type="protein sequence ID" value="GMT06814.1"/>
    <property type="molecule type" value="Genomic_DNA"/>
</dbReference>
<evidence type="ECO:0000313" key="2">
    <source>
        <dbReference type="Proteomes" id="UP001432027"/>
    </source>
</evidence>
<protein>
    <submittedName>
        <fullName evidence="1">Uncharacterized protein</fullName>
    </submittedName>
</protein>
<proteinExistence type="predicted"/>
<comment type="caution">
    <text evidence="1">The sequence shown here is derived from an EMBL/GenBank/DDBJ whole genome shotgun (WGS) entry which is preliminary data.</text>
</comment>
<dbReference type="AlphaFoldDB" id="A0AAV5UIK6"/>
<gene>
    <name evidence="1" type="ORF">PENTCL1PPCAC_28988</name>
</gene>
<feature type="non-terminal residue" evidence="1">
    <location>
        <position position="1"/>
    </location>
</feature>
<evidence type="ECO:0000313" key="1">
    <source>
        <dbReference type="EMBL" id="GMT06814.1"/>
    </source>
</evidence>
<keyword evidence="2" id="KW-1185">Reference proteome</keyword>
<feature type="non-terminal residue" evidence="1">
    <location>
        <position position="82"/>
    </location>
</feature>
<dbReference type="Proteomes" id="UP001432027">
    <property type="component" value="Unassembled WGS sequence"/>
</dbReference>
<sequence>LLFQQTLSQHFLSPIWGLSPTDGGNIQNIFGAISPIHRDTSNILSIFNQVRSFVFHFQFQRQTCAVKVIRLRTNKTLFRALI</sequence>
<accession>A0AAV5UIK6</accession>
<name>A0AAV5UIK6_9BILA</name>
<reference evidence="1" key="1">
    <citation type="submission" date="2023-10" db="EMBL/GenBank/DDBJ databases">
        <title>Genome assembly of Pristionchus species.</title>
        <authorList>
            <person name="Yoshida K."/>
            <person name="Sommer R.J."/>
        </authorList>
    </citation>
    <scope>NUCLEOTIDE SEQUENCE</scope>
    <source>
        <strain evidence="1">RS0144</strain>
    </source>
</reference>
<organism evidence="1 2">
    <name type="scientific">Pristionchus entomophagus</name>
    <dbReference type="NCBI Taxonomy" id="358040"/>
    <lineage>
        <taxon>Eukaryota</taxon>
        <taxon>Metazoa</taxon>
        <taxon>Ecdysozoa</taxon>
        <taxon>Nematoda</taxon>
        <taxon>Chromadorea</taxon>
        <taxon>Rhabditida</taxon>
        <taxon>Rhabditina</taxon>
        <taxon>Diplogasteromorpha</taxon>
        <taxon>Diplogasteroidea</taxon>
        <taxon>Neodiplogasteridae</taxon>
        <taxon>Pristionchus</taxon>
    </lineage>
</organism>